<feature type="domain" description="DHHA1" evidence="2">
    <location>
        <begin position="295"/>
        <end position="355"/>
    </location>
</feature>
<dbReference type="SUPFAM" id="SSF64182">
    <property type="entry name" value="DHH phosphoesterases"/>
    <property type="match status" value="1"/>
</dbReference>
<dbReference type="InterPro" id="IPR003156">
    <property type="entry name" value="DHHA1_dom"/>
</dbReference>
<evidence type="ECO:0008006" key="5">
    <source>
        <dbReference type="Google" id="ProtNLM"/>
    </source>
</evidence>
<feature type="domain" description="DDH" evidence="1">
    <location>
        <begin position="21"/>
        <end position="188"/>
    </location>
</feature>
<dbReference type="PANTHER" id="PTHR47618">
    <property type="entry name" value="BIFUNCTIONAL OLIGORIBONUCLEASE AND PAP PHOSPHATASE NRNA"/>
    <property type="match status" value="1"/>
</dbReference>
<gene>
    <name evidence="3" type="ORF">COY73_01280</name>
</gene>
<evidence type="ECO:0000313" key="4">
    <source>
        <dbReference type="Proteomes" id="UP000230767"/>
    </source>
</evidence>
<sequence length="368" mass="40710">MSNSFTYQFQQIDEMLKGARSILIASHENPDADAVGSTLCLNLVLKKLNFEPFLYLPHFPSKTLSFLPGFFEIKNKISENLKFDLLFGLDYGDFRRLKLPDHIFASGLSPKNIITIDHHQGDQKGEIKVVDPQASSTCEIIYWWLKENPPTKILNDKIGNSSIQIPTFSQKGRDWIDKEIAVCLLTGIVADTGGFSHVSTGFKTLRAASDLLSKGVSLVKIVNQTLSIGSNFSLIICGKVLSRIKTIPEHSLVYSWLSYQDLKNQPFSTGDPTEILDNGWATSIISKAATCNYALFLVEHEKGEIKGSLRSEPFKGKKVDQIAKKLGGGGHPYAAGFTKEGTIEEVLKKVIELIKYNAEEPVGKSGLI</sequence>
<dbReference type="Pfam" id="PF02272">
    <property type="entry name" value="DHHA1"/>
    <property type="match status" value="1"/>
</dbReference>
<protein>
    <recommendedName>
        <fullName evidence="5">DDH domain-containing protein</fullName>
    </recommendedName>
</protein>
<dbReference type="Gene3D" id="3.10.310.30">
    <property type="match status" value="1"/>
</dbReference>
<evidence type="ECO:0000313" key="3">
    <source>
        <dbReference type="EMBL" id="PIY89308.1"/>
    </source>
</evidence>
<dbReference type="AlphaFoldDB" id="A0A2M7R6M7"/>
<dbReference type="Pfam" id="PF01368">
    <property type="entry name" value="DHH"/>
    <property type="match status" value="1"/>
</dbReference>
<dbReference type="PANTHER" id="PTHR47618:SF1">
    <property type="entry name" value="BIFUNCTIONAL OLIGORIBONUCLEASE AND PAP PHOSPHATASE NRNA"/>
    <property type="match status" value="1"/>
</dbReference>
<dbReference type="InterPro" id="IPR001667">
    <property type="entry name" value="DDH_dom"/>
</dbReference>
<comment type="caution">
    <text evidence="3">The sequence shown here is derived from an EMBL/GenBank/DDBJ whole genome shotgun (WGS) entry which is preliminary data.</text>
</comment>
<evidence type="ECO:0000259" key="1">
    <source>
        <dbReference type="Pfam" id="PF01368"/>
    </source>
</evidence>
<dbReference type="EMBL" id="PFLW01000037">
    <property type="protein sequence ID" value="PIY89308.1"/>
    <property type="molecule type" value="Genomic_DNA"/>
</dbReference>
<proteinExistence type="predicted"/>
<evidence type="ECO:0000259" key="2">
    <source>
        <dbReference type="Pfam" id="PF02272"/>
    </source>
</evidence>
<accession>A0A2M7R6M7</accession>
<organism evidence="3 4">
    <name type="scientific">Candidatus Nealsonbacteria bacterium CG_4_10_14_0_8_um_filter_37_14</name>
    <dbReference type="NCBI Taxonomy" id="1974684"/>
    <lineage>
        <taxon>Bacteria</taxon>
        <taxon>Candidatus Nealsoniibacteriota</taxon>
    </lineage>
</organism>
<name>A0A2M7R6M7_9BACT</name>
<dbReference type="InterPro" id="IPR051319">
    <property type="entry name" value="Oligoribo/pAp-PDE_c-di-AMP_PDE"/>
</dbReference>
<dbReference type="Gene3D" id="3.90.1640.10">
    <property type="entry name" value="inorganic pyrophosphatase (n-terminal core)"/>
    <property type="match status" value="1"/>
</dbReference>
<dbReference type="Proteomes" id="UP000230767">
    <property type="component" value="Unassembled WGS sequence"/>
</dbReference>
<dbReference type="GO" id="GO:0003676">
    <property type="term" value="F:nucleic acid binding"/>
    <property type="evidence" value="ECO:0007669"/>
    <property type="project" value="InterPro"/>
</dbReference>
<dbReference type="InterPro" id="IPR038763">
    <property type="entry name" value="DHH_sf"/>
</dbReference>
<reference evidence="4" key="1">
    <citation type="submission" date="2017-09" db="EMBL/GenBank/DDBJ databases">
        <title>Depth-based differentiation of microbial function through sediment-hosted aquifers and enrichment of novel symbionts in the deep terrestrial subsurface.</title>
        <authorList>
            <person name="Probst A.J."/>
            <person name="Ladd B."/>
            <person name="Jarett J.K."/>
            <person name="Geller-Mcgrath D.E."/>
            <person name="Sieber C.M.K."/>
            <person name="Emerson J.B."/>
            <person name="Anantharaman K."/>
            <person name="Thomas B.C."/>
            <person name="Malmstrom R."/>
            <person name="Stieglmeier M."/>
            <person name="Klingl A."/>
            <person name="Woyke T."/>
            <person name="Ryan C.M."/>
            <person name="Banfield J.F."/>
        </authorList>
    </citation>
    <scope>NUCLEOTIDE SEQUENCE [LARGE SCALE GENOMIC DNA]</scope>
</reference>